<keyword evidence="11 19" id="KW-0460">Magnesium</keyword>
<proteinExistence type="inferred from homology"/>
<keyword evidence="8 19" id="KW-0169">Cobalamin biosynthesis</keyword>
<gene>
    <name evidence="19" type="primary">cobS</name>
    <name evidence="20" type="ORF">EVJ48_07010</name>
</gene>
<feature type="transmembrane region" description="Helical" evidence="19">
    <location>
        <begin position="64"/>
        <end position="84"/>
    </location>
</feature>
<evidence type="ECO:0000256" key="3">
    <source>
        <dbReference type="ARBA" id="ARBA00004663"/>
    </source>
</evidence>
<evidence type="ECO:0000256" key="4">
    <source>
        <dbReference type="ARBA" id="ARBA00010561"/>
    </source>
</evidence>
<sequence>MAILSEFLESVNFLTVFKFKNKKYDAVSRTELLIKSIKFFPAAGLFIGIITAFVFYVFNKFLPLYTSVLISIFCLYAVTGGLHFDGLSDTSDGFLAYLKSGDKNRFYKAMKDVNTGAAGNIAVIFYVLIMWSLIISANQTYSLYASLSSFLTFKHFYGIFSVFNFKFNFIYLVLLLFPAAGRYTIVVTSYFSETPENFKGIGTVFTEGTDTKTFLSASIIAFLIICLTAGLPGFFSILITILAVLLTSLYFKKKFGGVNGDMIGFTVKLSELVFVAALLEFHKILY</sequence>
<dbReference type="AlphaFoldDB" id="A0A520XB03"/>
<keyword evidence="10 19" id="KW-0812">Transmembrane</keyword>
<keyword evidence="13 19" id="KW-0472">Membrane</keyword>
<dbReference type="HAMAP" id="MF_00719">
    <property type="entry name" value="CobS"/>
    <property type="match status" value="1"/>
</dbReference>
<dbReference type="Proteomes" id="UP000322454">
    <property type="component" value="Unassembled WGS sequence"/>
</dbReference>
<protein>
    <recommendedName>
        <fullName evidence="6 19">Adenosylcobinamide-GDP ribazoletransferase</fullName>
        <ecNumber evidence="5 19">2.7.8.26</ecNumber>
    </recommendedName>
    <alternativeName>
        <fullName evidence="16 19">Cobalamin synthase</fullName>
    </alternativeName>
    <alternativeName>
        <fullName evidence="15 19">Cobalamin-5'-phosphate synthase</fullName>
    </alternativeName>
</protein>
<evidence type="ECO:0000256" key="10">
    <source>
        <dbReference type="ARBA" id="ARBA00022692"/>
    </source>
</evidence>
<keyword evidence="12 19" id="KW-1133">Transmembrane helix</keyword>
<evidence type="ECO:0000256" key="8">
    <source>
        <dbReference type="ARBA" id="ARBA00022573"/>
    </source>
</evidence>
<dbReference type="EC" id="2.7.8.26" evidence="5 19"/>
<keyword evidence="9 19" id="KW-0808">Transferase</keyword>
<evidence type="ECO:0000256" key="1">
    <source>
        <dbReference type="ARBA" id="ARBA00001946"/>
    </source>
</evidence>
<evidence type="ECO:0000256" key="18">
    <source>
        <dbReference type="ARBA" id="ARBA00049504"/>
    </source>
</evidence>
<accession>A0A520XB03</accession>
<comment type="catalytic activity">
    <reaction evidence="17 19">
        <text>alpha-ribazole + adenosylcob(III)inamide-GDP = adenosylcob(III)alamin + GMP + H(+)</text>
        <dbReference type="Rhea" id="RHEA:16049"/>
        <dbReference type="ChEBI" id="CHEBI:10329"/>
        <dbReference type="ChEBI" id="CHEBI:15378"/>
        <dbReference type="ChEBI" id="CHEBI:18408"/>
        <dbReference type="ChEBI" id="CHEBI:58115"/>
        <dbReference type="ChEBI" id="CHEBI:60487"/>
        <dbReference type="EC" id="2.7.8.26"/>
    </reaction>
</comment>
<dbReference type="InterPro" id="IPR003805">
    <property type="entry name" value="CobS"/>
</dbReference>
<comment type="catalytic activity">
    <reaction evidence="18 19">
        <text>alpha-ribazole 5'-phosphate + adenosylcob(III)inamide-GDP = adenosylcob(III)alamin 5'-phosphate + GMP + H(+)</text>
        <dbReference type="Rhea" id="RHEA:23560"/>
        <dbReference type="ChEBI" id="CHEBI:15378"/>
        <dbReference type="ChEBI" id="CHEBI:57918"/>
        <dbReference type="ChEBI" id="CHEBI:58115"/>
        <dbReference type="ChEBI" id="CHEBI:60487"/>
        <dbReference type="ChEBI" id="CHEBI:60493"/>
        <dbReference type="EC" id="2.7.8.26"/>
    </reaction>
</comment>
<evidence type="ECO:0000256" key="17">
    <source>
        <dbReference type="ARBA" id="ARBA00048623"/>
    </source>
</evidence>
<dbReference type="EMBL" id="SHMQ01000019">
    <property type="protein sequence ID" value="RZV38390.1"/>
    <property type="molecule type" value="Genomic_DNA"/>
</dbReference>
<keyword evidence="7 19" id="KW-1003">Cell membrane</keyword>
<evidence type="ECO:0000256" key="11">
    <source>
        <dbReference type="ARBA" id="ARBA00022842"/>
    </source>
</evidence>
<dbReference type="PANTHER" id="PTHR34148">
    <property type="entry name" value="ADENOSYLCOBINAMIDE-GDP RIBAZOLETRANSFERASE"/>
    <property type="match status" value="1"/>
</dbReference>
<evidence type="ECO:0000256" key="12">
    <source>
        <dbReference type="ARBA" id="ARBA00022989"/>
    </source>
</evidence>
<comment type="subcellular location">
    <subcellularLocation>
        <location evidence="2 19">Cell membrane</location>
        <topology evidence="2 19">Multi-pass membrane protein</topology>
    </subcellularLocation>
</comment>
<feature type="transmembrane region" description="Helical" evidence="19">
    <location>
        <begin position="219"/>
        <end position="246"/>
    </location>
</feature>
<evidence type="ECO:0000256" key="19">
    <source>
        <dbReference type="HAMAP-Rule" id="MF_00719"/>
    </source>
</evidence>
<reference evidence="20 21" key="1">
    <citation type="submission" date="2019-01" db="EMBL/GenBank/DDBJ databases">
        <title>Insights into ecological role of a new deltaproteobacterial order Candidatus Sinidesulfobacterales (Sva0485) by metagenomics and metatranscriptomics.</title>
        <authorList>
            <person name="Tan S."/>
            <person name="Liu J."/>
            <person name="Fang Y."/>
            <person name="Hedlund B."/>
            <person name="Lian Z.-H."/>
            <person name="Huang L.-Y."/>
            <person name="Li J.-T."/>
            <person name="Huang L.-N."/>
            <person name="Li W.-J."/>
            <person name="Jiang H.-C."/>
            <person name="Dong H.-L."/>
            <person name="Shu W.-S."/>
        </authorList>
    </citation>
    <scope>NUCLEOTIDE SEQUENCE [LARGE SCALE GENOMIC DNA]</scope>
    <source>
        <strain evidence="20">AP4</strain>
    </source>
</reference>
<evidence type="ECO:0000256" key="6">
    <source>
        <dbReference type="ARBA" id="ARBA00015850"/>
    </source>
</evidence>
<comment type="cofactor">
    <cofactor evidence="1 19">
        <name>Mg(2+)</name>
        <dbReference type="ChEBI" id="CHEBI:18420"/>
    </cofactor>
</comment>
<name>A0A520XB03_9DELT</name>
<evidence type="ECO:0000256" key="2">
    <source>
        <dbReference type="ARBA" id="ARBA00004651"/>
    </source>
</evidence>
<evidence type="ECO:0000256" key="15">
    <source>
        <dbReference type="ARBA" id="ARBA00032605"/>
    </source>
</evidence>
<dbReference type="Pfam" id="PF02654">
    <property type="entry name" value="CobS"/>
    <property type="match status" value="1"/>
</dbReference>
<evidence type="ECO:0000256" key="14">
    <source>
        <dbReference type="ARBA" id="ARBA00025228"/>
    </source>
</evidence>
<organism evidence="20 21">
    <name type="scientific">Candidatus Acidulodesulfobacterium acidiphilum</name>
    <dbReference type="NCBI Taxonomy" id="2597224"/>
    <lineage>
        <taxon>Bacteria</taxon>
        <taxon>Deltaproteobacteria</taxon>
        <taxon>Candidatus Acidulodesulfobacterales</taxon>
        <taxon>Candidatus Acidulodesulfobacterium</taxon>
    </lineage>
</organism>
<dbReference type="GO" id="GO:0005886">
    <property type="term" value="C:plasma membrane"/>
    <property type="evidence" value="ECO:0007669"/>
    <property type="project" value="UniProtKB-SubCell"/>
</dbReference>
<comment type="similarity">
    <text evidence="4 19">Belongs to the CobS family.</text>
</comment>
<evidence type="ECO:0000313" key="21">
    <source>
        <dbReference type="Proteomes" id="UP000322454"/>
    </source>
</evidence>
<comment type="function">
    <text evidence="14 19">Joins adenosylcobinamide-GDP and alpha-ribazole to generate adenosylcobalamin (Ado-cobalamin). Also synthesizes adenosylcobalamin 5'-phosphate from adenosylcobinamide-GDP and alpha-ribazole 5'-phosphate.</text>
</comment>
<evidence type="ECO:0000256" key="5">
    <source>
        <dbReference type="ARBA" id="ARBA00013200"/>
    </source>
</evidence>
<evidence type="ECO:0000256" key="9">
    <source>
        <dbReference type="ARBA" id="ARBA00022679"/>
    </source>
</evidence>
<feature type="transmembrane region" description="Helical" evidence="19">
    <location>
        <begin position="113"/>
        <end position="135"/>
    </location>
</feature>
<dbReference type="UniPathway" id="UPA00148">
    <property type="reaction ID" value="UER00238"/>
</dbReference>
<comment type="caution">
    <text evidence="20">The sequence shown here is derived from an EMBL/GenBank/DDBJ whole genome shotgun (WGS) entry which is preliminary data.</text>
</comment>
<evidence type="ECO:0000256" key="13">
    <source>
        <dbReference type="ARBA" id="ARBA00023136"/>
    </source>
</evidence>
<evidence type="ECO:0000256" key="16">
    <source>
        <dbReference type="ARBA" id="ARBA00032853"/>
    </source>
</evidence>
<feature type="transmembrane region" description="Helical" evidence="19">
    <location>
        <begin position="39"/>
        <end position="58"/>
    </location>
</feature>
<evidence type="ECO:0000256" key="7">
    <source>
        <dbReference type="ARBA" id="ARBA00022475"/>
    </source>
</evidence>
<dbReference type="GO" id="GO:0051073">
    <property type="term" value="F:adenosylcobinamide-GDP ribazoletransferase activity"/>
    <property type="evidence" value="ECO:0007669"/>
    <property type="project" value="UniProtKB-UniRule"/>
</dbReference>
<dbReference type="PANTHER" id="PTHR34148:SF1">
    <property type="entry name" value="ADENOSYLCOBINAMIDE-GDP RIBAZOLETRANSFERASE"/>
    <property type="match status" value="1"/>
</dbReference>
<evidence type="ECO:0000313" key="20">
    <source>
        <dbReference type="EMBL" id="RZV38390.1"/>
    </source>
</evidence>
<comment type="pathway">
    <text evidence="3 19">Cofactor biosynthesis; adenosylcobalamin biosynthesis; adenosylcobalamin from cob(II)yrinate a,c-diamide: step 7/7.</text>
</comment>
<dbReference type="GO" id="GO:0008818">
    <property type="term" value="F:cobalamin 5'-phosphate synthase activity"/>
    <property type="evidence" value="ECO:0007669"/>
    <property type="project" value="UniProtKB-UniRule"/>
</dbReference>
<dbReference type="GO" id="GO:0009236">
    <property type="term" value="P:cobalamin biosynthetic process"/>
    <property type="evidence" value="ECO:0007669"/>
    <property type="project" value="UniProtKB-UniRule"/>
</dbReference>